<accession>A0AAW7N3S3</accession>
<dbReference type="SUPFAM" id="SSF53756">
    <property type="entry name" value="UDP-Glycosyltransferase/glycogen phosphorylase"/>
    <property type="match status" value="1"/>
</dbReference>
<evidence type="ECO:0000259" key="1">
    <source>
        <dbReference type="Pfam" id="PF00534"/>
    </source>
</evidence>
<dbReference type="GO" id="GO:0016757">
    <property type="term" value="F:glycosyltransferase activity"/>
    <property type="evidence" value="ECO:0007669"/>
    <property type="project" value="UniProtKB-KW"/>
</dbReference>
<feature type="domain" description="Glycosyltransferase subfamily 4-like N-terminal" evidence="2">
    <location>
        <begin position="12"/>
        <end position="172"/>
    </location>
</feature>
<dbReference type="Proteomes" id="UP001174888">
    <property type="component" value="Unassembled WGS sequence"/>
</dbReference>
<feature type="domain" description="Glycosyl transferase family 1" evidence="1">
    <location>
        <begin position="183"/>
        <end position="298"/>
    </location>
</feature>
<dbReference type="Pfam" id="PF00534">
    <property type="entry name" value="Glycos_transf_1"/>
    <property type="match status" value="1"/>
</dbReference>
<evidence type="ECO:0000259" key="2">
    <source>
        <dbReference type="Pfam" id="PF13439"/>
    </source>
</evidence>
<sequence>MRVLHFELTRNYGGIESLLLKISNYILRKNENMQFDFVTTDTEELPYEEELTNLGCNIYRLPAEKNIVNYVRKIDKIMKANKYDVVHIHKNSLINVIPVFVAKYNNISKVIVHSHNTAPTKGNVVLNGIHYINKAILNHINISRVACSKEAGEWLFGNKKKVNVIPNGIELEKYVYDENIRNRVRKEFSILKEEILIGNVGRLEEQKNQLFLIKALKKLDSKYKLIIIGEGKLRENLVREIKANALSNRVILTGARKDVEDLLQAMDIFAMPSLHEGLPIAGIEAQASGLPVIISDRVSKEVKLTPNVYFEKLQLENWINCIKKINKDRSRNASSYIKEEGYDIESTVNEIFKLYK</sequence>
<dbReference type="EMBL" id="JAUIQT010000001">
    <property type="protein sequence ID" value="MDN4832799.1"/>
    <property type="molecule type" value="Genomic_DNA"/>
</dbReference>
<dbReference type="Pfam" id="PF13439">
    <property type="entry name" value="Glyco_transf_4"/>
    <property type="match status" value="1"/>
</dbReference>
<dbReference type="RefSeq" id="WP_301206873.1">
    <property type="nucleotide sequence ID" value="NZ_JAUIQT010000001.1"/>
</dbReference>
<dbReference type="EC" id="2.4.-.-" evidence="3"/>
<evidence type="ECO:0000313" key="3">
    <source>
        <dbReference type="EMBL" id="MDN4832799.1"/>
    </source>
</evidence>
<gene>
    <name evidence="3" type="ORF">QYC35_00885</name>
</gene>
<keyword evidence="3" id="KW-0328">Glycosyltransferase</keyword>
<keyword evidence="3" id="KW-0808">Transferase</keyword>
<reference evidence="3" key="1">
    <citation type="submission" date="2023-07" db="EMBL/GenBank/DDBJ databases">
        <title>Complete genome sequence of Ligilactobacillus salivarius SRCM217594 isolated from Gallus gallus domesticus feces.</title>
        <authorList>
            <person name="Yang H.-G."/>
            <person name="Ryu M.-S."/>
            <person name="Ha G.-S."/>
            <person name="Yang H.-J."/>
            <person name="Jeong D.-Y."/>
        </authorList>
    </citation>
    <scope>NUCLEOTIDE SEQUENCE</scope>
    <source>
        <strain evidence="3">SRCM217594</strain>
    </source>
</reference>
<dbReference type="InterPro" id="IPR001296">
    <property type="entry name" value="Glyco_trans_1"/>
</dbReference>
<dbReference type="PANTHER" id="PTHR45947:SF3">
    <property type="entry name" value="SULFOQUINOVOSYL TRANSFERASE SQD2"/>
    <property type="match status" value="1"/>
</dbReference>
<dbReference type="Gene3D" id="3.40.50.2000">
    <property type="entry name" value="Glycogen Phosphorylase B"/>
    <property type="match status" value="2"/>
</dbReference>
<protein>
    <submittedName>
        <fullName evidence="3">Glycosyltransferase</fullName>
        <ecNumber evidence="3">2.4.-.-</ecNumber>
    </submittedName>
</protein>
<name>A0AAW7N3S3_9LACO</name>
<dbReference type="PANTHER" id="PTHR45947">
    <property type="entry name" value="SULFOQUINOVOSYL TRANSFERASE SQD2"/>
    <property type="match status" value="1"/>
</dbReference>
<dbReference type="InterPro" id="IPR050194">
    <property type="entry name" value="Glycosyltransferase_grp1"/>
</dbReference>
<proteinExistence type="predicted"/>
<organism evidence="3 4">
    <name type="scientific">Ligilactobacillus salivarius</name>
    <dbReference type="NCBI Taxonomy" id="1624"/>
    <lineage>
        <taxon>Bacteria</taxon>
        <taxon>Bacillati</taxon>
        <taxon>Bacillota</taxon>
        <taxon>Bacilli</taxon>
        <taxon>Lactobacillales</taxon>
        <taxon>Lactobacillaceae</taxon>
        <taxon>Ligilactobacillus</taxon>
    </lineage>
</organism>
<comment type="caution">
    <text evidence="3">The sequence shown here is derived from an EMBL/GenBank/DDBJ whole genome shotgun (WGS) entry which is preliminary data.</text>
</comment>
<dbReference type="InterPro" id="IPR028098">
    <property type="entry name" value="Glyco_trans_4-like_N"/>
</dbReference>
<evidence type="ECO:0000313" key="4">
    <source>
        <dbReference type="Proteomes" id="UP001174888"/>
    </source>
</evidence>
<dbReference type="AlphaFoldDB" id="A0AAW7N3S3"/>